<evidence type="ECO:0000313" key="3">
    <source>
        <dbReference type="Proteomes" id="UP000386466"/>
    </source>
</evidence>
<protein>
    <submittedName>
        <fullName evidence="2">Uncharacterized protein</fullName>
    </submittedName>
</protein>
<dbReference type="AlphaFoldDB" id="A0A485P0K8"/>
<proteinExistence type="predicted"/>
<name>A0A485P0K8_LYNPA</name>
<accession>A0A485P0K8</accession>
<dbReference type="EMBL" id="CAAGRJ010025558">
    <property type="protein sequence ID" value="VFV38147.1"/>
    <property type="molecule type" value="Genomic_DNA"/>
</dbReference>
<feature type="region of interest" description="Disordered" evidence="1">
    <location>
        <begin position="31"/>
        <end position="50"/>
    </location>
</feature>
<keyword evidence="3" id="KW-1185">Reference proteome</keyword>
<reference evidence="2 3" key="1">
    <citation type="submission" date="2019-01" db="EMBL/GenBank/DDBJ databases">
        <authorList>
            <person name="Alioto T."/>
            <person name="Alioto T."/>
        </authorList>
    </citation>
    <scope>NUCLEOTIDE SEQUENCE [LARGE SCALE GENOMIC DNA]</scope>
</reference>
<dbReference type="Proteomes" id="UP000386466">
    <property type="component" value="Unassembled WGS sequence"/>
</dbReference>
<evidence type="ECO:0000313" key="2">
    <source>
        <dbReference type="EMBL" id="VFV38147.1"/>
    </source>
</evidence>
<gene>
    <name evidence="2" type="ORF">LYPA_23C018647</name>
</gene>
<organism evidence="2 3">
    <name type="scientific">Lynx pardinus</name>
    <name type="common">Iberian lynx</name>
    <name type="synonym">Felis pardina</name>
    <dbReference type="NCBI Taxonomy" id="191816"/>
    <lineage>
        <taxon>Eukaryota</taxon>
        <taxon>Metazoa</taxon>
        <taxon>Chordata</taxon>
        <taxon>Craniata</taxon>
        <taxon>Vertebrata</taxon>
        <taxon>Euteleostomi</taxon>
        <taxon>Mammalia</taxon>
        <taxon>Eutheria</taxon>
        <taxon>Laurasiatheria</taxon>
        <taxon>Carnivora</taxon>
        <taxon>Feliformia</taxon>
        <taxon>Felidae</taxon>
        <taxon>Felinae</taxon>
        <taxon>Lynx</taxon>
    </lineage>
</organism>
<sequence length="85" mass="9173">MAPTWGRQVAQLVKHQTLGFVSDHDLRVDLRSPGRAVPRGAPGSPRVDQPLRVCSHREGSRAAVRRCLHLQNCPRGSATDAPSAG</sequence>
<feature type="non-terminal residue" evidence="2">
    <location>
        <position position="85"/>
    </location>
</feature>
<evidence type="ECO:0000256" key="1">
    <source>
        <dbReference type="SAM" id="MobiDB-lite"/>
    </source>
</evidence>